<protein>
    <recommendedName>
        <fullName evidence="4">Lipocalin-like domain-containing protein</fullName>
    </recommendedName>
</protein>
<evidence type="ECO:0000313" key="2">
    <source>
        <dbReference type="EMBL" id="GAK58702.1"/>
    </source>
</evidence>
<evidence type="ECO:0008006" key="4">
    <source>
        <dbReference type="Google" id="ProtNLM"/>
    </source>
</evidence>
<keyword evidence="1" id="KW-0732">Signal</keyword>
<name>A0A081C297_VECG1</name>
<dbReference type="AlphaFoldDB" id="A0A081C297"/>
<dbReference type="HOGENOM" id="CLU_1831184_0_0_0"/>
<keyword evidence="3" id="KW-1185">Reference proteome</keyword>
<gene>
    <name evidence="2" type="ORF">U27_05677</name>
</gene>
<accession>A0A081C297</accession>
<feature type="chain" id="PRO_5001755540" description="Lipocalin-like domain-containing protein" evidence="1">
    <location>
        <begin position="25"/>
        <end position="140"/>
    </location>
</feature>
<evidence type="ECO:0000313" key="3">
    <source>
        <dbReference type="Proteomes" id="UP000030661"/>
    </source>
</evidence>
<sequence length="140" mass="14924">MRTKRYIWLCLMLLGIGLLLVSCGDDDDKDLAPGSVQGKTYQMIVTSGTLPLARSGTANVTFAADGTYTVTGIVTIGNDQGTYTYNKTTDDSGELTLTSTQIAGLQITYAFVFTQEKAGNFTGTLVSDPAITQQGTFTEL</sequence>
<dbReference type="EMBL" id="DF820468">
    <property type="protein sequence ID" value="GAK58702.1"/>
    <property type="molecule type" value="Genomic_DNA"/>
</dbReference>
<organism evidence="2">
    <name type="scientific">Vecturithrix granuli</name>
    <dbReference type="NCBI Taxonomy" id="1499967"/>
    <lineage>
        <taxon>Bacteria</taxon>
        <taxon>Candidatus Moduliflexota</taxon>
        <taxon>Candidatus Vecturitrichia</taxon>
        <taxon>Candidatus Vecturitrichales</taxon>
        <taxon>Candidatus Vecturitrichaceae</taxon>
        <taxon>Candidatus Vecturithrix</taxon>
    </lineage>
</organism>
<proteinExistence type="predicted"/>
<dbReference type="Proteomes" id="UP000030661">
    <property type="component" value="Unassembled WGS sequence"/>
</dbReference>
<dbReference type="PROSITE" id="PS51257">
    <property type="entry name" value="PROKAR_LIPOPROTEIN"/>
    <property type="match status" value="1"/>
</dbReference>
<reference evidence="2" key="1">
    <citation type="journal article" date="2015" name="PeerJ">
        <title>First genomic representation of candidate bacterial phylum KSB3 points to enhanced environmental sensing as a trigger of wastewater bulking.</title>
        <authorList>
            <person name="Sekiguchi Y."/>
            <person name="Ohashi A."/>
            <person name="Parks D.H."/>
            <person name="Yamauchi T."/>
            <person name="Tyson G.W."/>
            <person name="Hugenholtz P."/>
        </authorList>
    </citation>
    <scope>NUCLEOTIDE SEQUENCE [LARGE SCALE GENOMIC DNA]</scope>
</reference>
<feature type="signal peptide" evidence="1">
    <location>
        <begin position="1"/>
        <end position="24"/>
    </location>
</feature>
<evidence type="ECO:0000256" key="1">
    <source>
        <dbReference type="SAM" id="SignalP"/>
    </source>
</evidence>